<dbReference type="GO" id="GO:0006417">
    <property type="term" value="P:regulation of translation"/>
    <property type="evidence" value="ECO:0007669"/>
    <property type="project" value="UniProtKB-KW"/>
</dbReference>
<dbReference type="SMART" id="SM00025">
    <property type="entry name" value="Pumilio"/>
    <property type="match status" value="3"/>
</dbReference>
<accession>A0A8T0NMQ0</accession>
<evidence type="ECO:0000256" key="1">
    <source>
        <dbReference type="ARBA" id="ARBA00022737"/>
    </source>
</evidence>
<dbReference type="Proteomes" id="UP000823388">
    <property type="component" value="Chromosome 9K"/>
</dbReference>
<dbReference type="GO" id="GO:0000056">
    <property type="term" value="P:ribosomal small subunit export from nucleus"/>
    <property type="evidence" value="ECO:0007669"/>
    <property type="project" value="TreeGrafter"/>
</dbReference>
<dbReference type="Gene3D" id="1.25.10.10">
    <property type="entry name" value="Leucine-rich Repeat Variant"/>
    <property type="match status" value="1"/>
</dbReference>
<organism evidence="5 6">
    <name type="scientific">Panicum virgatum</name>
    <name type="common">Blackwell switchgrass</name>
    <dbReference type="NCBI Taxonomy" id="38727"/>
    <lineage>
        <taxon>Eukaryota</taxon>
        <taxon>Viridiplantae</taxon>
        <taxon>Streptophyta</taxon>
        <taxon>Embryophyta</taxon>
        <taxon>Tracheophyta</taxon>
        <taxon>Spermatophyta</taxon>
        <taxon>Magnoliopsida</taxon>
        <taxon>Liliopsida</taxon>
        <taxon>Poales</taxon>
        <taxon>Poaceae</taxon>
        <taxon>PACMAD clade</taxon>
        <taxon>Panicoideae</taxon>
        <taxon>Panicodae</taxon>
        <taxon>Paniceae</taxon>
        <taxon>Panicinae</taxon>
        <taxon>Panicum</taxon>
        <taxon>Panicum sect. Hiantes</taxon>
    </lineage>
</organism>
<dbReference type="AlphaFoldDB" id="A0A8T0NMQ0"/>
<protein>
    <submittedName>
        <fullName evidence="5">Uncharacterized protein</fullName>
    </submittedName>
</protein>
<feature type="region of interest" description="Disordered" evidence="4">
    <location>
        <begin position="1"/>
        <end position="23"/>
    </location>
</feature>
<dbReference type="InterPro" id="IPR001313">
    <property type="entry name" value="Pumilio_RNA-bd_rpt"/>
</dbReference>
<evidence type="ECO:0000313" key="6">
    <source>
        <dbReference type="Proteomes" id="UP000823388"/>
    </source>
</evidence>
<dbReference type="InterPro" id="IPR040000">
    <property type="entry name" value="NOP9"/>
</dbReference>
<dbReference type="GO" id="GO:0030686">
    <property type="term" value="C:90S preribosome"/>
    <property type="evidence" value="ECO:0007669"/>
    <property type="project" value="TreeGrafter"/>
</dbReference>
<evidence type="ECO:0000256" key="2">
    <source>
        <dbReference type="ARBA" id="ARBA00022845"/>
    </source>
</evidence>
<evidence type="ECO:0000256" key="4">
    <source>
        <dbReference type="SAM" id="MobiDB-lite"/>
    </source>
</evidence>
<dbReference type="InterPro" id="IPR016024">
    <property type="entry name" value="ARM-type_fold"/>
</dbReference>
<evidence type="ECO:0000313" key="5">
    <source>
        <dbReference type="EMBL" id="KAG2549382.1"/>
    </source>
</evidence>
<proteinExistence type="predicted"/>
<dbReference type="GO" id="GO:0003723">
    <property type="term" value="F:RNA binding"/>
    <property type="evidence" value="ECO:0007669"/>
    <property type="project" value="InterPro"/>
</dbReference>
<evidence type="ECO:0000256" key="3">
    <source>
        <dbReference type="PROSITE-ProRule" id="PRU00317"/>
    </source>
</evidence>
<dbReference type="GO" id="GO:0000447">
    <property type="term" value="P:endonucleolytic cleavage in ITS1 to separate SSU-rRNA from 5.8S rRNA and LSU-rRNA from tricistronic rRNA transcript (SSU-rRNA, 5.8S rRNA, LSU-rRNA)"/>
    <property type="evidence" value="ECO:0007669"/>
    <property type="project" value="TreeGrafter"/>
</dbReference>
<dbReference type="GO" id="GO:0000472">
    <property type="term" value="P:endonucleolytic cleavage to generate mature 5'-end of SSU-rRNA from (SSU-rRNA, 5.8S rRNA, LSU-rRNA)"/>
    <property type="evidence" value="ECO:0007669"/>
    <property type="project" value="TreeGrafter"/>
</dbReference>
<gene>
    <name evidence="5" type="ORF">PVAP13_9KG270613</name>
</gene>
<sequence length="488" mass="54129">MNPGDLKNQDALPSSNTSKPVQNVLRKRVDPETAKYFMEISNLFDNKEIDLDERSTICANALEETRGKELELATDAVISHTLQVLVEGCELDQLCTFLRNCIGSFPVIAMDKNGSHVAEAALKSLATHLEDETSRIMIEEILNKICKVIAADAANVMSSCYGSHVLRTLLCLCKGVPLESLQDFHTTKRSAVLAERLSCGTNQSGGHGPKNFENGFSDMFKSFVREMLHNAKADIANLRVDKNSSLVLQTALKLSSGDDNELHHIISILLGYDDDDTVEKRDYSERKEEIVALLEESAYSHLLEVIVEVAPEELRNGMLVGALRGALFAISSHHCGNYVVQALISSAKTSDQMNQIWEELGPKIKELLELGKTGVVASILAACQRLETYRLESSQALSAALSSDSESPDSIVAHVLFLENYLRERSYWQWPRGTKMSVLGCLMLQSIFQYPHQYIRPYVASLLAMEDDQVLQISKDSGGCKVIMERLL</sequence>
<dbReference type="GO" id="GO:0000480">
    <property type="term" value="P:endonucleolytic cleavage in 5'-ETS of tricistronic rRNA transcript (SSU-rRNA, 5.8S rRNA, LSU-rRNA)"/>
    <property type="evidence" value="ECO:0007669"/>
    <property type="project" value="TreeGrafter"/>
</dbReference>
<comment type="caution">
    <text evidence="5">The sequence shown here is derived from an EMBL/GenBank/DDBJ whole genome shotgun (WGS) entry which is preliminary data.</text>
</comment>
<dbReference type="PANTHER" id="PTHR13102:SF0">
    <property type="entry name" value="NUCLEOLAR PROTEIN 9"/>
    <property type="match status" value="1"/>
</dbReference>
<feature type="compositionally biased region" description="Polar residues" evidence="4">
    <location>
        <begin position="11"/>
        <end position="21"/>
    </location>
</feature>
<dbReference type="GO" id="GO:0005730">
    <property type="term" value="C:nucleolus"/>
    <property type="evidence" value="ECO:0007669"/>
    <property type="project" value="TreeGrafter"/>
</dbReference>
<dbReference type="InterPro" id="IPR011989">
    <property type="entry name" value="ARM-like"/>
</dbReference>
<keyword evidence="1" id="KW-0677">Repeat</keyword>
<dbReference type="Pfam" id="PF22493">
    <property type="entry name" value="PUF_NOP9"/>
    <property type="match status" value="1"/>
</dbReference>
<name>A0A8T0NMQ0_PANVG</name>
<dbReference type="GO" id="GO:0030688">
    <property type="term" value="C:preribosome, small subunit precursor"/>
    <property type="evidence" value="ECO:0007669"/>
    <property type="project" value="TreeGrafter"/>
</dbReference>
<dbReference type="EMBL" id="CM029053">
    <property type="protein sequence ID" value="KAG2549382.1"/>
    <property type="molecule type" value="Genomic_DNA"/>
</dbReference>
<dbReference type="PROSITE" id="PS50302">
    <property type="entry name" value="PUM"/>
    <property type="match status" value="1"/>
</dbReference>
<keyword evidence="6" id="KW-1185">Reference proteome</keyword>
<dbReference type="PANTHER" id="PTHR13102">
    <property type="entry name" value="NUCLEOLAR PROTEIN 9"/>
    <property type="match status" value="1"/>
</dbReference>
<feature type="repeat" description="Pumilio" evidence="3">
    <location>
        <begin position="322"/>
        <end position="358"/>
    </location>
</feature>
<reference evidence="5" key="1">
    <citation type="submission" date="2020-05" db="EMBL/GenBank/DDBJ databases">
        <title>WGS assembly of Panicum virgatum.</title>
        <authorList>
            <person name="Lovell J.T."/>
            <person name="Jenkins J."/>
            <person name="Shu S."/>
            <person name="Juenger T.E."/>
            <person name="Schmutz J."/>
        </authorList>
    </citation>
    <scope>NUCLEOTIDE SEQUENCE</scope>
    <source>
        <strain evidence="5">AP13</strain>
    </source>
</reference>
<keyword evidence="2" id="KW-0810">Translation regulation</keyword>
<dbReference type="SUPFAM" id="SSF48371">
    <property type="entry name" value="ARM repeat"/>
    <property type="match status" value="2"/>
</dbReference>